<gene>
    <name evidence="9" type="ORF">RJ639_028319</name>
</gene>
<feature type="transmembrane region" description="Helical" evidence="7">
    <location>
        <begin position="298"/>
        <end position="323"/>
    </location>
</feature>
<evidence type="ECO:0000256" key="4">
    <source>
        <dbReference type="ARBA" id="ARBA00022692"/>
    </source>
</evidence>
<evidence type="ECO:0000256" key="2">
    <source>
        <dbReference type="ARBA" id="ARBA00006779"/>
    </source>
</evidence>
<dbReference type="PANTHER" id="PTHR31142:SF4">
    <property type="entry name" value="OS01G0751300 PROTEIN"/>
    <property type="match status" value="1"/>
</dbReference>
<organism evidence="9 10">
    <name type="scientific">Escallonia herrerae</name>
    <dbReference type="NCBI Taxonomy" id="1293975"/>
    <lineage>
        <taxon>Eukaryota</taxon>
        <taxon>Viridiplantae</taxon>
        <taxon>Streptophyta</taxon>
        <taxon>Embryophyta</taxon>
        <taxon>Tracheophyta</taxon>
        <taxon>Spermatophyta</taxon>
        <taxon>Magnoliopsida</taxon>
        <taxon>eudicotyledons</taxon>
        <taxon>Gunneridae</taxon>
        <taxon>Pentapetalae</taxon>
        <taxon>asterids</taxon>
        <taxon>campanulids</taxon>
        <taxon>Escalloniales</taxon>
        <taxon>Escalloniaceae</taxon>
        <taxon>Escallonia</taxon>
    </lineage>
</organism>
<evidence type="ECO:0000256" key="1">
    <source>
        <dbReference type="ARBA" id="ARBA00004128"/>
    </source>
</evidence>
<accession>A0AA88X2H5</accession>
<keyword evidence="6 7" id="KW-0472">Membrane</keyword>
<dbReference type="GO" id="GO:0005774">
    <property type="term" value="C:vacuolar membrane"/>
    <property type="evidence" value="ECO:0007669"/>
    <property type="project" value="UniProtKB-SubCell"/>
</dbReference>
<keyword evidence="10" id="KW-1185">Reference proteome</keyword>
<dbReference type="AlphaFoldDB" id="A0AA88X2H5"/>
<dbReference type="EMBL" id="JAVXUP010000090">
    <property type="protein sequence ID" value="KAK3038712.1"/>
    <property type="molecule type" value="Genomic_DNA"/>
</dbReference>
<keyword evidence="3" id="KW-0926">Vacuole</keyword>
<dbReference type="InterPro" id="IPR009457">
    <property type="entry name" value="THH1/TOM1/TOM3_dom"/>
</dbReference>
<keyword evidence="5 7" id="KW-1133">Transmembrane helix</keyword>
<protein>
    <recommendedName>
        <fullName evidence="8">THH1/TOM1/TOM3 domain-containing protein</fullName>
    </recommendedName>
</protein>
<name>A0AA88X2H5_9ASTE</name>
<evidence type="ECO:0000313" key="9">
    <source>
        <dbReference type="EMBL" id="KAK3038712.1"/>
    </source>
</evidence>
<evidence type="ECO:0000256" key="5">
    <source>
        <dbReference type="ARBA" id="ARBA00022989"/>
    </source>
</evidence>
<comment type="similarity">
    <text evidence="2">Belongs to the plant tobamovirus multiplication TOM1 protein family.</text>
</comment>
<dbReference type="Pfam" id="PF06454">
    <property type="entry name" value="THH1_TOM1-3_dom"/>
    <property type="match status" value="2"/>
</dbReference>
<sequence>MLELRDGSCYPKALVAVNVALACVDGAIALLAFYQLTRIHSRNSHVGWTRQKVFHLMIGSSNVVLLLHVRVGYAGLTLVALFSWLVPKFCFLQHFFYFYLSGTCSRALFGSENKVDLCHQAKDEEDEDEGCSPRETLLEKMNKPDVNADSSRRCCSFRVLHIGSRQKVVVLVTLLVFVFMMVSAVLIWIGMGKNPIDSSVVARVYVDLFAIAVLLLGGALACYGLVLFLKMSKVRSERASSEIWKVASLATVSVLCFASSAFVALFTDIPTLIAKWILNFTWPSLQVLYHWHRQNINVVYTSLLLILYYFIGSSVPSAFVLWVMRELPPSSVIDVIEESTTITFISDSSVMVHPQRWTAATSSKNQLKSSGPKFVSK</sequence>
<feature type="transmembrane region" description="Helical" evidence="7">
    <location>
        <begin position="249"/>
        <end position="278"/>
    </location>
</feature>
<feature type="domain" description="THH1/TOM1/TOM3" evidence="8">
    <location>
        <begin position="176"/>
        <end position="333"/>
    </location>
</feature>
<proteinExistence type="inferred from homology"/>
<reference evidence="9" key="1">
    <citation type="submission" date="2022-12" db="EMBL/GenBank/DDBJ databases">
        <title>Draft genome assemblies for two species of Escallonia (Escalloniales).</title>
        <authorList>
            <person name="Chanderbali A."/>
            <person name="Dervinis C."/>
            <person name="Anghel I."/>
            <person name="Soltis D."/>
            <person name="Soltis P."/>
            <person name="Zapata F."/>
        </authorList>
    </citation>
    <scope>NUCLEOTIDE SEQUENCE</scope>
    <source>
        <strain evidence="9">UCBG64.0493</strain>
        <tissue evidence="9">Leaf</tissue>
    </source>
</reference>
<evidence type="ECO:0000256" key="6">
    <source>
        <dbReference type="ARBA" id="ARBA00023136"/>
    </source>
</evidence>
<dbReference type="PANTHER" id="PTHR31142">
    <property type="entry name" value="TOBAMOVIRUS MULTIPLICATION PROTEIN 1-LIKE ISOFORM X1"/>
    <property type="match status" value="1"/>
</dbReference>
<dbReference type="Proteomes" id="UP001188597">
    <property type="component" value="Unassembled WGS sequence"/>
</dbReference>
<feature type="domain" description="THH1/TOM1/TOM3" evidence="8">
    <location>
        <begin position="17"/>
        <end position="62"/>
    </location>
</feature>
<keyword evidence="4 7" id="KW-0812">Transmembrane</keyword>
<comment type="subcellular location">
    <subcellularLocation>
        <location evidence="1">Vacuole membrane</location>
        <topology evidence="1">Multi-pass membrane protein</topology>
    </subcellularLocation>
</comment>
<comment type="caution">
    <text evidence="9">The sequence shown here is derived from an EMBL/GenBank/DDBJ whole genome shotgun (WGS) entry which is preliminary data.</text>
</comment>
<feature type="non-terminal residue" evidence="9">
    <location>
        <position position="1"/>
    </location>
</feature>
<evidence type="ECO:0000256" key="7">
    <source>
        <dbReference type="SAM" id="Phobius"/>
    </source>
</evidence>
<evidence type="ECO:0000256" key="3">
    <source>
        <dbReference type="ARBA" id="ARBA00022554"/>
    </source>
</evidence>
<feature type="transmembrane region" description="Helical" evidence="7">
    <location>
        <begin position="209"/>
        <end position="229"/>
    </location>
</feature>
<feature type="transmembrane region" description="Helical" evidence="7">
    <location>
        <begin position="13"/>
        <end position="33"/>
    </location>
</feature>
<feature type="transmembrane region" description="Helical" evidence="7">
    <location>
        <begin position="168"/>
        <end position="189"/>
    </location>
</feature>
<evidence type="ECO:0000313" key="10">
    <source>
        <dbReference type="Proteomes" id="UP001188597"/>
    </source>
</evidence>
<dbReference type="PROSITE" id="PS51257">
    <property type="entry name" value="PROKAR_LIPOPROTEIN"/>
    <property type="match status" value="1"/>
</dbReference>
<evidence type="ECO:0000259" key="8">
    <source>
        <dbReference type="Pfam" id="PF06454"/>
    </source>
</evidence>
<dbReference type="InterPro" id="IPR040226">
    <property type="entry name" value="THH1/TOM1/TOM3"/>
</dbReference>